<dbReference type="Proteomes" id="UP000196005">
    <property type="component" value="Chromosome"/>
</dbReference>
<accession>A0A1Y0HM65</accession>
<keyword evidence="2" id="KW-1185">Reference proteome</keyword>
<dbReference type="EMBL" id="CP021416">
    <property type="protein sequence ID" value="ARU48323.1"/>
    <property type="molecule type" value="Genomic_DNA"/>
</dbReference>
<gene>
    <name evidence="1" type="ORF">Sdiek1_1157</name>
</gene>
<evidence type="ECO:0000313" key="2">
    <source>
        <dbReference type="Proteomes" id="UP000196005"/>
    </source>
</evidence>
<evidence type="ECO:0000313" key="1">
    <source>
        <dbReference type="EMBL" id="ARU48323.1"/>
    </source>
</evidence>
<dbReference type="AlphaFoldDB" id="A0A1Y0HM65"/>
<dbReference type="OrthoDB" id="5340104at2"/>
<proteinExistence type="predicted"/>
<organism evidence="1 2">
    <name type="scientific">Sulfurospirillum diekertiae</name>
    <dbReference type="NCBI Taxonomy" id="1854492"/>
    <lineage>
        <taxon>Bacteria</taxon>
        <taxon>Pseudomonadati</taxon>
        <taxon>Campylobacterota</taxon>
        <taxon>Epsilonproteobacteria</taxon>
        <taxon>Campylobacterales</taxon>
        <taxon>Sulfurospirillaceae</taxon>
        <taxon>Sulfurospirillum</taxon>
    </lineage>
</organism>
<dbReference type="RefSeq" id="WP_087438300.1">
    <property type="nucleotide sequence ID" value="NZ_CP021416.1"/>
</dbReference>
<sequence>MPKIVFNNIPKKGQPFPFEVYDNEIDLSALKLSFRIYHDDYERSASLGIDVKGSHVHIADIKLYHSDKLFNFEDTFESAEILLMEIVKRFNSFVPKGQQCLEFS</sequence>
<protein>
    <submittedName>
        <fullName evidence="1">Uncharacterized protein</fullName>
    </submittedName>
</protein>
<reference evidence="2" key="1">
    <citation type="submission" date="2017-05" db="EMBL/GenBank/DDBJ databases">
        <title>Dechlorination kinetics govern the competition between two new strains of the genus Sulfurospirillum.</title>
        <authorList>
            <person name="Buttet G.F."/>
            <person name="Murray A.M."/>
            <person name="Goris T."/>
            <person name="Burion M."/>
            <person name="Lin B."/>
            <person name="Rolle M."/>
            <person name="Maillard J."/>
        </authorList>
    </citation>
    <scope>NUCLEOTIDE SEQUENCE [LARGE SCALE GENOMIC DNA]</scope>
    <source>
        <strain evidence="2">SL2-1</strain>
    </source>
</reference>
<dbReference type="KEGG" id="suls:Sdiek1_1157"/>
<name>A0A1Y0HM65_9BACT</name>